<dbReference type="AlphaFoldDB" id="A0A517SU35"/>
<protein>
    <submittedName>
        <fullName evidence="1">Uncharacterized protein</fullName>
    </submittedName>
</protein>
<keyword evidence="2" id="KW-1185">Reference proteome</keyword>
<name>A0A517SU35_9BACT</name>
<sequence length="61" mass="6695">MTLEGGVLEEAHPTTEIAIKEATENLHLLALMSVLNRLDGIASPQLRAKFARKLCMLKYSG</sequence>
<evidence type="ECO:0000313" key="1">
    <source>
        <dbReference type="EMBL" id="QDT59620.1"/>
    </source>
</evidence>
<accession>A0A517SU35</accession>
<proteinExistence type="predicted"/>
<dbReference type="Proteomes" id="UP000315003">
    <property type="component" value="Chromosome"/>
</dbReference>
<organism evidence="1 2">
    <name type="scientific">Stieleria bergensis</name>
    <dbReference type="NCBI Taxonomy" id="2528025"/>
    <lineage>
        <taxon>Bacteria</taxon>
        <taxon>Pseudomonadati</taxon>
        <taxon>Planctomycetota</taxon>
        <taxon>Planctomycetia</taxon>
        <taxon>Pirellulales</taxon>
        <taxon>Pirellulaceae</taxon>
        <taxon>Stieleria</taxon>
    </lineage>
</organism>
<gene>
    <name evidence="1" type="ORF">SV7mr_21290</name>
</gene>
<reference evidence="1 2" key="1">
    <citation type="submission" date="2019-02" db="EMBL/GenBank/DDBJ databases">
        <title>Deep-cultivation of Planctomycetes and their phenomic and genomic characterization uncovers novel biology.</title>
        <authorList>
            <person name="Wiegand S."/>
            <person name="Jogler M."/>
            <person name="Boedeker C."/>
            <person name="Pinto D."/>
            <person name="Vollmers J."/>
            <person name="Rivas-Marin E."/>
            <person name="Kohn T."/>
            <person name="Peeters S.H."/>
            <person name="Heuer A."/>
            <person name="Rast P."/>
            <person name="Oberbeckmann S."/>
            <person name="Bunk B."/>
            <person name="Jeske O."/>
            <person name="Meyerdierks A."/>
            <person name="Storesund J.E."/>
            <person name="Kallscheuer N."/>
            <person name="Luecker S."/>
            <person name="Lage O.M."/>
            <person name="Pohl T."/>
            <person name="Merkel B.J."/>
            <person name="Hornburger P."/>
            <person name="Mueller R.-W."/>
            <person name="Bruemmer F."/>
            <person name="Labrenz M."/>
            <person name="Spormann A.M."/>
            <person name="Op den Camp H."/>
            <person name="Overmann J."/>
            <person name="Amann R."/>
            <person name="Jetten M.S.M."/>
            <person name="Mascher T."/>
            <person name="Medema M.H."/>
            <person name="Devos D.P."/>
            <person name="Kaster A.-K."/>
            <person name="Ovreas L."/>
            <person name="Rohde M."/>
            <person name="Galperin M.Y."/>
            <person name="Jogler C."/>
        </authorList>
    </citation>
    <scope>NUCLEOTIDE SEQUENCE [LARGE SCALE GENOMIC DNA]</scope>
    <source>
        <strain evidence="1 2">SV_7m_r</strain>
    </source>
</reference>
<evidence type="ECO:0000313" key="2">
    <source>
        <dbReference type="Proteomes" id="UP000315003"/>
    </source>
</evidence>
<dbReference type="EMBL" id="CP036272">
    <property type="protein sequence ID" value="QDT59620.1"/>
    <property type="molecule type" value="Genomic_DNA"/>
</dbReference>